<name>A0ABV5BVN3_9BACL</name>
<evidence type="ECO:0000313" key="3">
    <source>
        <dbReference type="Proteomes" id="UP001580430"/>
    </source>
</evidence>
<dbReference type="CDD" id="cd00838">
    <property type="entry name" value="MPP_superfamily"/>
    <property type="match status" value="1"/>
</dbReference>
<dbReference type="SUPFAM" id="SSF56300">
    <property type="entry name" value="Metallo-dependent phosphatases"/>
    <property type="match status" value="1"/>
</dbReference>
<comment type="caution">
    <text evidence="2">The sequence shown here is derived from an EMBL/GenBank/DDBJ whole genome shotgun (WGS) entry which is preliminary data.</text>
</comment>
<proteinExistence type="predicted"/>
<dbReference type="InterPro" id="IPR004843">
    <property type="entry name" value="Calcineurin-like_PHP"/>
</dbReference>
<evidence type="ECO:0000259" key="1">
    <source>
        <dbReference type="Pfam" id="PF00149"/>
    </source>
</evidence>
<evidence type="ECO:0000313" key="2">
    <source>
        <dbReference type="EMBL" id="MFB5759347.1"/>
    </source>
</evidence>
<dbReference type="Proteomes" id="UP001580430">
    <property type="component" value="Unassembled WGS sequence"/>
</dbReference>
<protein>
    <submittedName>
        <fullName evidence="2">Metallophosphoesterase family protein</fullName>
    </submittedName>
</protein>
<organism evidence="2 3">
    <name type="scientific">Paenibacillus medicaginis</name>
    <dbReference type="NCBI Taxonomy" id="1470560"/>
    <lineage>
        <taxon>Bacteria</taxon>
        <taxon>Bacillati</taxon>
        <taxon>Bacillota</taxon>
        <taxon>Bacilli</taxon>
        <taxon>Bacillales</taxon>
        <taxon>Paenibacillaceae</taxon>
        <taxon>Paenibacillus</taxon>
    </lineage>
</organism>
<dbReference type="Gene3D" id="3.60.21.10">
    <property type="match status" value="1"/>
</dbReference>
<sequence length="263" mass="30587">MIIGILSDIHEDLIRLKEVLTIFEKKNVNDIVCLGDLVGFSVPYYPYLDSRDANEVVRIIKENCTFCVIGNHDLYAVHKIPHQRSFFNYPADWYGMDFHTRKQLASGKVYLYEDNELPSLLTSQNKDYLMSLPEYVVMNCGAYNIMLTHYAFPDITGSATHEVLFPSDLQEHWEFMINHQCLYSFSGNDHFEGMRLFTQNQCKDYGFEEVQLPDRLLWLHGPTVSKGTFKNGCMIYDTERRVIEAIPLYSETHTIAGNREVQR</sequence>
<dbReference type="EMBL" id="JBHIRY010000002">
    <property type="protein sequence ID" value="MFB5759347.1"/>
    <property type="molecule type" value="Genomic_DNA"/>
</dbReference>
<feature type="domain" description="Calcineurin-like phosphoesterase" evidence="1">
    <location>
        <begin position="3"/>
        <end position="115"/>
    </location>
</feature>
<dbReference type="RefSeq" id="WP_375518585.1">
    <property type="nucleotide sequence ID" value="NZ_JBHIRY010000002.1"/>
</dbReference>
<accession>A0ABV5BVN3</accession>
<dbReference type="InterPro" id="IPR029052">
    <property type="entry name" value="Metallo-depent_PP-like"/>
</dbReference>
<reference evidence="2 3" key="1">
    <citation type="submission" date="2024-09" db="EMBL/GenBank/DDBJ databases">
        <title>Paenibacillus zeirhizospherea sp. nov., isolated from surface of the maize (Zea mays) roots in a horticulture field, Hungary.</title>
        <authorList>
            <person name="Marton D."/>
            <person name="Farkas M."/>
            <person name="Bedics A."/>
            <person name="Toth E."/>
            <person name="Tancsics A."/>
            <person name="Boka K."/>
            <person name="Marati G."/>
            <person name="Kriszt B."/>
            <person name="Cserhati M."/>
        </authorList>
    </citation>
    <scope>NUCLEOTIDE SEQUENCE [LARGE SCALE GENOMIC DNA]</scope>
    <source>
        <strain evidence="2 3">JCM 18446</strain>
    </source>
</reference>
<dbReference type="Pfam" id="PF00149">
    <property type="entry name" value="Metallophos"/>
    <property type="match status" value="1"/>
</dbReference>
<keyword evidence="3" id="KW-1185">Reference proteome</keyword>
<gene>
    <name evidence="2" type="ORF">ACE5LO_02960</name>
</gene>